<dbReference type="EMBL" id="MU006222">
    <property type="protein sequence ID" value="KAF2828490.1"/>
    <property type="molecule type" value="Genomic_DNA"/>
</dbReference>
<feature type="signal peptide" evidence="1">
    <location>
        <begin position="1"/>
        <end position="22"/>
    </location>
</feature>
<proteinExistence type="predicted"/>
<name>A0A6A7A5B9_9PLEO</name>
<dbReference type="OrthoDB" id="3786999at2759"/>
<gene>
    <name evidence="2" type="ORF">CC86DRAFT_368710</name>
</gene>
<evidence type="ECO:0008006" key="4">
    <source>
        <dbReference type="Google" id="ProtNLM"/>
    </source>
</evidence>
<dbReference type="AlphaFoldDB" id="A0A6A7A5B9"/>
<evidence type="ECO:0000313" key="2">
    <source>
        <dbReference type="EMBL" id="KAF2828490.1"/>
    </source>
</evidence>
<organism evidence="2 3">
    <name type="scientific">Ophiobolus disseminans</name>
    <dbReference type="NCBI Taxonomy" id="1469910"/>
    <lineage>
        <taxon>Eukaryota</taxon>
        <taxon>Fungi</taxon>
        <taxon>Dikarya</taxon>
        <taxon>Ascomycota</taxon>
        <taxon>Pezizomycotina</taxon>
        <taxon>Dothideomycetes</taxon>
        <taxon>Pleosporomycetidae</taxon>
        <taxon>Pleosporales</taxon>
        <taxon>Pleosporineae</taxon>
        <taxon>Phaeosphaeriaceae</taxon>
        <taxon>Ophiobolus</taxon>
    </lineage>
</organism>
<sequence length="437" mass="47796">MVLVHSNIWFATIVLFVHYATSDIVNIQNVLTPSDSLKTTGASNLVLGTDGEQGVEARFGFDIDTNNYDDHLTIWEALDDPFSHKNVAGMIAFVKGDTRQHHSFEVLVKGRSPDRSSLDCLEFSSNKSTLSILSTSNCASNVASMNIDIIIAVQPGSLQFGGVGTRVDTKYLSIVVWSEVDFETYHMALHSTYGDIVCHETFYFTAHAISISSDYGTITGNWSLPGSITFSTIDGTIDLDLPPKRWSSGPWTGGILAAQSVSGDIDIRMPFAFDKLSLRNSTTNITTAHGAVHASLVHGAVTHIQSVSGTINATLLPYWAFDEFRGVQHNYITTTCTLCITTVDLLTPIVDDYFKIRPLYFSTSKHVTGVGAATLSYPREWAGVAEWKVEIGVANVSGVDYEVVEDNGLYGKIQRLPLGSDLYAEVREGKLELIMKD</sequence>
<evidence type="ECO:0000256" key="1">
    <source>
        <dbReference type="SAM" id="SignalP"/>
    </source>
</evidence>
<accession>A0A6A7A5B9</accession>
<evidence type="ECO:0000313" key="3">
    <source>
        <dbReference type="Proteomes" id="UP000799424"/>
    </source>
</evidence>
<keyword evidence="3" id="KW-1185">Reference proteome</keyword>
<keyword evidence="1" id="KW-0732">Signal</keyword>
<feature type="chain" id="PRO_5025500885" description="Adhesin domain-containing protein" evidence="1">
    <location>
        <begin position="23"/>
        <end position="437"/>
    </location>
</feature>
<dbReference type="Proteomes" id="UP000799424">
    <property type="component" value="Unassembled WGS sequence"/>
</dbReference>
<protein>
    <recommendedName>
        <fullName evidence="4">Adhesin domain-containing protein</fullName>
    </recommendedName>
</protein>
<reference evidence="2" key="1">
    <citation type="journal article" date="2020" name="Stud. Mycol.">
        <title>101 Dothideomycetes genomes: a test case for predicting lifestyles and emergence of pathogens.</title>
        <authorList>
            <person name="Haridas S."/>
            <person name="Albert R."/>
            <person name="Binder M."/>
            <person name="Bloem J."/>
            <person name="Labutti K."/>
            <person name="Salamov A."/>
            <person name="Andreopoulos B."/>
            <person name="Baker S."/>
            <person name="Barry K."/>
            <person name="Bills G."/>
            <person name="Bluhm B."/>
            <person name="Cannon C."/>
            <person name="Castanera R."/>
            <person name="Culley D."/>
            <person name="Daum C."/>
            <person name="Ezra D."/>
            <person name="Gonzalez J."/>
            <person name="Henrissat B."/>
            <person name="Kuo A."/>
            <person name="Liang C."/>
            <person name="Lipzen A."/>
            <person name="Lutzoni F."/>
            <person name="Magnuson J."/>
            <person name="Mondo S."/>
            <person name="Nolan M."/>
            <person name="Ohm R."/>
            <person name="Pangilinan J."/>
            <person name="Park H.-J."/>
            <person name="Ramirez L."/>
            <person name="Alfaro M."/>
            <person name="Sun H."/>
            <person name="Tritt A."/>
            <person name="Yoshinaga Y."/>
            <person name="Zwiers L.-H."/>
            <person name="Turgeon B."/>
            <person name="Goodwin S."/>
            <person name="Spatafora J."/>
            <person name="Crous P."/>
            <person name="Grigoriev I."/>
        </authorList>
    </citation>
    <scope>NUCLEOTIDE SEQUENCE</scope>
    <source>
        <strain evidence="2">CBS 113818</strain>
    </source>
</reference>